<dbReference type="PANTHER" id="PTHR31376">
    <property type="entry name" value="OS09G0467300 PROTEIN-RELATED"/>
    <property type="match status" value="1"/>
</dbReference>
<comment type="caution">
    <text evidence="7">The sequence shown here is derived from an EMBL/GenBank/DDBJ whole genome shotgun (WGS) entry which is preliminary data.</text>
</comment>
<keyword evidence="8" id="KW-1185">Reference proteome</keyword>
<feature type="transmembrane region" description="Helical" evidence="6">
    <location>
        <begin position="29"/>
        <end position="52"/>
    </location>
</feature>
<feature type="transmembrane region" description="Helical" evidence="6">
    <location>
        <begin position="64"/>
        <end position="84"/>
    </location>
</feature>
<proteinExistence type="inferred from homology"/>
<feature type="transmembrane region" description="Helical" evidence="6">
    <location>
        <begin position="190"/>
        <end position="211"/>
    </location>
</feature>
<keyword evidence="5 6" id="KW-0472">Membrane</keyword>
<feature type="transmembrane region" description="Helical" evidence="6">
    <location>
        <begin position="96"/>
        <end position="121"/>
    </location>
</feature>
<dbReference type="Pfam" id="PF16913">
    <property type="entry name" value="PUNUT"/>
    <property type="match status" value="1"/>
</dbReference>
<dbReference type="OrthoDB" id="1865379at2759"/>
<evidence type="ECO:0000313" key="8">
    <source>
        <dbReference type="Proteomes" id="UP000541444"/>
    </source>
</evidence>
<dbReference type="GO" id="GO:0015211">
    <property type="term" value="F:purine nucleoside transmembrane transporter activity"/>
    <property type="evidence" value="ECO:0007669"/>
    <property type="project" value="UniProtKB-UniRule"/>
</dbReference>
<evidence type="ECO:0000256" key="2">
    <source>
        <dbReference type="ARBA" id="ARBA00022448"/>
    </source>
</evidence>
<protein>
    <recommendedName>
        <fullName evidence="6">Probable purine permease</fullName>
    </recommendedName>
</protein>
<comment type="similarity">
    <text evidence="1 6">Belongs to the purine permeases (TC 2.A.7.14) family.</text>
</comment>
<feature type="transmembrane region" description="Helical" evidence="6">
    <location>
        <begin position="223"/>
        <end position="248"/>
    </location>
</feature>
<dbReference type="GO" id="GO:0005345">
    <property type="term" value="F:purine nucleobase transmembrane transporter activity"/>
    <property type="evidence" value="ECO:0007669"/>
    <property type="project" value="UniProtKB-UniRule"/>
</dbReference>
<evidence type="ECO:0000313" key="7">
    <source>
        <dbReference type="EMBL" id="KAF6153379.1"/>
    </source>
</evidence>
<keyword evidence="3 6" id="KW-0812">Transmembrane</keyword>
<dbReference type="AlphaFoldDB" id="A0A7J7MEM5"/>
<dbReference type="EMBL" id="JACGCM010001564">
    <property type="protein sequence ID" value="KAF6153379.1"/>
    <property type="molecule type" value="Genomic_DNA"/>
</dbReference>
<reference evidence="7 8" key="1">
    <citation type="journal article" date="2020" name="IScience">
        <title>Genome Sequencing of the Endangered Kingdonia uniflora (Circaeasteraceae, Ranunculales) Reveals Potential Mechanisms of Evolutionary Specialization.</title>
        <authorList>
            <person name="Sun Y."/>
            <person name="Deng T."/>
            <person name="Zhang A."/>
            <person name="Moore M.J."/>
            <person name="Landis J.B."/>
            <person name="Lin N."/>
            <person name="Zhang H."/>
            <person name="Zhang X."/>
            <person name="Huang J."/>
            <person name="Zhang X."/>
            <person name="Sun H."/>
            <person name="Wang H."/>
        </authorList>
    </citation>
    <scope>NUCLEOTIDE SEQUENCE [LARGE SCALE GENOMIC DNA]</scope>
    <source>
        <strain evidence="7">TB1705</strain>
        <tissue evidence="7">Leaf</tissue>
    </source>
</reference>
<comment type="subcellular location">
    <subcellularLocation>
        <location evidence="6">Membrane</location>
        <topology evidence="6">Multi-pass membrane protein</topology>
    </subcellularLocation>
</comment>
<gene>
    <name evidence="7" type="ORF">GIB67_003569</name>
</gene>
<dbReference type="PANTHER" id="PTHR31376:SF105">
    <property type="entry name" value="PURINE PERMEASE-RELATED"/>
    <property type="match status" value="1"/>
</dbReference>
<feature type="transmembrane region" description="Helical" evidence="6">
    <location>
        <begin position="298"/>
        <end position="319"/>
    </location>
</feature>
<feature type="transmembrane region" description="Helical" evidence="6">
    <location>
        <begin position="268"/>
        <end position="286"/>
    </location>
</feature>
<accession>A0A7J7MEM5</accession>
<keyword evidence="4 6" id="KW-1133">Transmembrane helix</keyword>
<evidence type="ECO:0000256" key="4">
    <source>
        <dbReference type="ARBA" id="ARBA00022989"/>
    </source>
</evidence>
<dbReference type="Proteomes" id="UP000541444">
    <property type="component" value="Unassembled WGS sequence"/>
</dbReference>
<evidence type="ECO:0000256" key="6">
    <source>
        <dbReference type="RuleBase" id="RU368015"/>
    </source>
</evidence>
<dbReference type="GO" id="GO:0016020">
    <property type="term" value="C:membrane"/>
    <property type="evidence" value="ECO:0007669"/>
    <property type="project" value="UniProtKB-SubCell"/>
</dbReference>
<feature type="transmembrane region" description="Helical" evidence="6">
    <location>
        <begin position="325"/>
        <end position="344"/>
    </location>
</feature>
<feature type="transmembrane region" description="Helical" evidence="6">
    <location>
        <begin position="133"/>
        <end position="152"/>
    </location>
</feature>
<feature type="transmembrane region" description="Helical" evidence="6">
    <location>
        <begin position="159"/>
        <end position="178"/>
    </location>
</feature>
<evidence type="ECO:0000256" key="3">
    <source>
        <dbReference type="ARBA" id="ARBA00022692"/>
    </source>
</evidence>
<evidence type="ECO:0000256" key="5">
    <source>
        <dbReference type="ARBA" id="ARBA00023136"/>
    </source>
</evidence>
<organism evidence="7 8">
    <name type="scientific">Kingdonia uniflora</name>
    <dbReference type="NCBI Taxonomy" id="39325"/>
    <lineage>
        <taxon>Eukaryota</taxon>
        <taxon>Viridiplantae</taxon>
        <taxon>Streptophyta</taxon>
        <taxon>Embryophyta</taxon>
        <taxon>Tracheophyta</taxon>
        <taxon>Spermatophyta</taxon>
        <taxon>Magnoliopsida</taxon>
        <taxon>Ranunculales</taxon>
        <taxon>Circaeasteraceae</taxon>
        <taxon>Kingdonia</taxon>
    </lineage>
</organism>
<evidence type="ECO:0000256" key="1">
    <source>
        <dbReference type="ARBA" id="ARBA00006213"/>
    </source>
</evidence>
<keyword evidence="2 6" id="KW-0813">Transport</keyword>
<name>A0A7J7MEM5_9MAGN</name>
<sequence length="366" mass="40676">MEMESQVNVQHDLLDNRETRRKKILGRSFLFFNCALLGVGTTAAPLVVRLYFVRGGARIWLSTWTQTVGFPILFLPILLSYFYRRKNSPDGSKAKLYFLTWRLFIASAIMGVFGGVGTYLYTSGAGKLPVSTSTLLLSTQLVFVAGFAFIIVKQKVTSYTSNSVVLLTVASLILGLHANGDRPNHESNKTYYAGFFMTLGAAALLGIYLPLIELTYMKANQNVTYYLVMEMQLVISIFATAFSTVGMLVNKDFQAIPKEAREYEIGEAKYYLVLVMNAVLCQFYFLGAAGVVFSASSLFSGIVMAVCLPITEVLAVLFFHEDFKAEKGIALALSIWGLISYFYGEFKQSKREKPALNPEHDDSTTT</sequence>
<dbReference type="InterPro" id="IPR030182">
    <property type="entry name" value="PUP_plant"/>
</dbReference>